<dbReference type="STRING" id="1122195.SAMN02745164_00221"/>
<dbReference type="InterPro" id="IPR006059">
    <property type="entry name" value="SBP"/>
</dbReference>
<keyword evidence="6" id="KW-1185">Reference proteome</keyword>
<dbReference type="Pfam" id="PF13416">
    <property type="entry name" value="SBP_bac_8"/>
    <property type="match status" value="1"/>
</dbReference>
<accession>A0A1M4SKY3</accession>
<dbReference type="Gene3D" id="3.40.190.10">
    <property type="entry name" value="Periplasmic binding protein-like II"/>
    <property type="match status" value="2"/>
</dbReference>
<feature type="chain" id="PRO_5012702584" evidence="4">
    <location>
        <begin position="23"/>
        <end position="440"/>
    </location>
</feature>
<evidence type="ECO:0000256" key="2">
    <source>
        <dbReference type="ARBA" id="ARBA00022448"/>
    </source>
</evidence>
<dbReference type="PANTHER" id="PTHR30061:SF50">
    <property type="entry name" value="MALTOSE_MALTODEXTRIN-BINDING PERIPLASMIC PROTEIN"/>
    <property type="match status" value="1"/>
</dbReference>
<organism evidence="5 6">
    <name type="scientific">Marinitoga hydrogenitolerans (strain DSM 16785 / JCM 12826 / AT1271)</name>
    <dbReference type="NCBI Taxonomy" id="1122195"/>
    <lineage>
        <taxon>Bacteria</taxon>
        <taxon>Thermotogati</taxon>
        <taxon>Thermotogota</taxon>
        <taxon>Thermotogae</taxon>
        <taxon>Petrotogales</taxon>
        <taxon>Petrotogaceae</taxon>
        <taxon>Marinitoga</taxon>
    </lineage>
</organism>
<dbReference type="EMBL" id="FQUI01000002">
    <property type="protein sequence ID" value="SHE32808.1"/>
    <property type="molecule type" value="Genomic_DNA"/>
</dbReference>
<proteinExistence type="inferred from homology"/>
<keyword evidence="3 4" id="KW-0732">Signal</keyword>
<evidence type="ECO:0000256" key="3">
    <source>
        <dbReference type="ARBA" id="ARBA00022729"/>
    </source>
</evidence>
<sequence>MKKIVCIFVFIMSLSFFNFSFAKNIVVSEDLVGNPKAEITLTWAALPHYSLSNPYQQRADYLFEAAERFAKKNPEVKILPTLLTGDVATQVMKLLQQQNLGKTPDIVQIDSFYLPVFKDKLQNLNKYITRTEFDDFLPYVKKGIVDKDGNIKAIWFTTDVRVLFYRKDLIKTPPTTWDELITVAKNISKKYRMTGFLFPAGRGEGTSICNFPYFWAQGGKLVDEKGRPVFNLGPNRKYMINVLDFIKRLVDEGVSPRRVVNIKSESDVNGDVIGNNVAMFIGGNWQIKQLSEVMGEEEFAKKWDIAPLPQFKKGMKATSVGGWTWGITTDDPKKQAAAIRFITTLYFGKEGMAGWTKNAGYLPTRKSVYKEFSYYSENPWMEKLLKIAEDGYVRPGYPIYPTISTEFQVAIANVIEGKQSPEEALNNAWAEVMKKYNEIK</sequence>
<dbReference type="OrthoDB" id="9772007at2"/>
<dbReference type="SUPFAM" id="SSF53850">
    <property type="entry name" value="Periplasmic binding protein-like II"/>
    <property type="match status" value="1"/>
</dbReference>
<comment type="similarity">
    <text evidence="1">Belongs to the bacterial solute-binding protein 1 family.</text>
</comment>
<dbReference type="GO" id="GO:0015768">
    <property type="term" value="P:maltose transport"/>
    <property type="evidence" value="ECO:0007669"/>
    <property type="project" value="TreeGrafter"/>
</dbReference>
<evidence type="ECO:0000313" key="5">
    <source>
        <dbReference type="EMBL" id="SHE32808.1"/>
    </source>
</evidence>
<dbReference type="GO" id="GO:1901982">
    <property type="term" value="F:maltose binding"/>
    <property type="evidence" value="ECO:0007669"/>
    <property type="project" value="TreeGrafter"/>
</dbReference>
<dbReference type="GO" id="GO:0055052">
    <property type="term" value="C:ATP-binding cassette (ABC) transporter complex, substrate-binding subunit-containing"/>
    <property type="evidence" value="ECO:0007669"/>
    <property type="project" value="TreeGrafter"/>
</dbReference>
<dbReference type="AlphaFoldDB" id="A0A1M4SKY3"/>
<gene>
    <name evidence="5" type="ORF">SAMN02745164_00221</name>
</gene>
<dbReference type="PANTHER" id="PTHR30061">
    <property type="entry name" value="MALTOSE-BINDING PERIPLASMIC PROTEIN"/>
    <property type="match status" value="1"/>
</dbReference>
<evidence type="ECO:0000313" key="6">
    <source>
        <dbReference type="Proteomes" id="UP000184334"/>
    </source>
</evidence>
<protein>
    <submittedName>
        <fullName evidence="5">Carbohydrate ABC transporter substrate-binding protein, CUT1 family</fullName>
    </submittedName>
</protein>
<dbReference type="RefSeq" id="WP_072862543.1">
    <property type="nucleotide sequence ID" value="NZ_FQUI01000002.1"/>
</dbReference>
<dbReference type="GO" id="GO:0042956">
    <property type="term" value="P:maltodextrin transmembrane transport"/>
    <property type="evidence" value="ECO:0007669"/>
    <property type="project" value="TreeGrafter"/>
</dbReference>
<comment type="caution">
    <text evidence="5">The sequence shown here is derived from an EMBL/GenBank/DDBJ whole genome shotgun (WGS) entry which is preliminary data.</text>
</comment>
<evidence type="ECO:0000256" key="1">
    <source>
        <dbReference type="ARBA" id="ARBA00008520"/>
    </source>
</evidence>
<feature type="signal peptide" evidence="4">
    <location>
        <begin position="1"/>
        <end position="22"/>
    </location>
</feature>
<evidence type="ECO:0000256" key="4">
    <source>
        <dbReference type="SAM" id="SignalP"/>
    </source>
</evidence>
<reference evidence="5" key="1">
    <citation type="submission" date="2016-11" db="EMBL/GenBank/DDBJ databases">
        <authorList>
            <person name="Varghese N."/>
            <person name="Submissions S."/>
        </authorList>
    </citation>
    <scope>NUCLEOTIDE SEQUENCE [LARGE SCALE GENOMIC DNA]</scope>
    <source>
        <strain evidence="5">DSM 16785</strain>
    </source>
</reference>
<name>A0A1M4SKY3_MARH1</name>
<dbReference type="Proteomes" id="UP000184334">
    <property type="component" value="Unassembled WGS sequence"/>
</dbReference>
<keyword evidence="2" id="KW-0813">Transport</keyword>